<keyword evidence="3" id="KW-0808">Transferase</keyword>
<keyword evidence="4" id="KW-1185">Reference proteome</keyword>
<protein>
    <submittedName>
        <fullName evidence="3">Histidine kinase</fullName>
    </submittedName>
</protein>
<comment type="caution">
    <text evidence="3">The sequence shown here is derived from an EMBL/GenBank/DDBJ whole genome shotgun (WGS) entry which is preliminary data.</text>
</comment>
<evidence type="ECO:0000259" key="2">
    <source>
        <dbReference type="Pfam" id="PF06580"/>
    </source>
</evidence>
<feature type="transmembrane region" description="Helical" evidence="1">
    <location>
        <begin position="42"/>
        <end position="59"/>
    </location>
</feature>
<evidence type="ECO:0000256" key="1">
    <source>
        <dbReference type="SAM" id="Phobius"/>
    </source>
</evidence>
<gene>
    <name evidence="3" type="ORF">ACFSQJ_01530</name>
</gene>
<feature type="transmembrane region" description="Helical" evidence="1">
    <location>
        <begin position="117"/>
        <end position="140"/>
    </location>
</feature>
<sequence>MKKLFVHHPLFRLLSPLFSGVLVYLLLLLINNTIDQLQDTFLGQELYVCIGLAYIIQEFSRYSLLFFKSFKKPKSFLTKLILQTITSVLLTIVLVTVTMILYFKYILLFTPNSRELLVFNSIFVFITIIYVILFVAHYYLHKINTEKLTKEKEAKAAIEDSFKEFKKGINPDLLFESLEALLVLMKKDADKAEALADRFSSIYRYILTKKNSELVAINEELYTLEELVALLNQLPYRKVSLQNSLSGNSFIVPCTLLQITETIVKTTVVSENQKLIISIEESEGELKISYNPEEKLRDSFTIDSVQGILKSYSFYTDQNIRIAVDGIYKSIFLPQLYYETE</sequence>
<dbReference type="Pfam" id="PF06580">
    <property type="entry name" value="His_kinase"/>
    <property type="match status" value="1"/>
</dbReference>
<dbReference type="GO" id="GO:0016301">
    <property type="term" value="F:kinase activity"/>
    <property type="evidence" value="ECO:0007669"/>
    <property type="project" value="UniProtKB-KW"/>
</dbReference>
<dbReference type="Proteomes" id="UP001597526">
    <property type="component" value="Unassembled WGS sequence"/>
</dbReference>
<reference evidence="4" key="1">
    <citation type="journal article" date="2019" name="Int. J. Syst. Evol. Microbiol.">
        <title>The Global Catalogue of Microorganisms (GCM) 10K type strain sequencing project: providing services to taxonomists for standard genome sequencing and annotation.</title>
        <authorList>
            <consortium name="The Broad Institute Genomics Platform"/>
            <consortium name="The Broad Institute Genome Sequencing Center for Infectious Disease"/>
            <person name="Wu L."/>
            <person name="Ma J."/>
        </authorList>
    </citation>
    <scope>NUCLEOTIDE SEQUENCE [LARGE SCALE GENOMIC DNA]</scope>
    <source>
        <strain evidence="4">KCTC 52368</strain>
    </source>
</reference>
<keyword evidence="3" id="KW-0418">Kinase</keyword>
<organism evidence="3 4">
    <name type="scientific">Croceitalea marina</name>
    <dbReference type="NCBI Taxonomy" id="1775166"/>
    <lineage>
        <taxon>Bacteria</taxon>
        <taxon>Pseudomonadati</taxon>
        <taxon>Bacteroidota</taxon>
        <taxon>Flavobacteriia</taxon>
        <taxon>Flavobacteriales</taxon>
        <taxon>Flavobacteriaceae</taxon>
        <taxon>Croceitalea</taxon>
    </lineage>
</organism>
<feature type="domain" description="Signal transduction histidine kinase internal region" evidence="2">
    <location>
        <begin position="163"/>
        <end position="230"/>
    </location>
</feature>
<keyword evidence="1" id="KW-1133">Transmembrane helix</keyword>
<feature type="transmembrane region" description="Helical" evidence="1">
    <location>
        <begin position="12"/>
        <end position="30"/>
    </location>
</feature>
<dbReference type="EMBL" id="JBHULB010000005">
    <property type="protein sequence ID" value="MFD2585589.1"/>
    <property type="molecule type" value="Genomic_DNA"/>
</dbReference>
<proteinExistence type="predicted"/>
<dbReference type="RefSeq" id="WP_377765000.1">
    <property type="nucleotide sequence ID" value="NZ_JBHULB010000005.1"/>
</dbReference>
<dbReference type="InterPro" id="IPR010559">
    <property type="entry name" value="Sig_transdc_His_kin_internal"/>
</dbReference>
<accession>A0ABW5MSY8</accession>
<feature type="transmembrane region" description="Helical" evidence="1">
    <location>
        <begin position="80"/>
        <end position="105"/>
    </location>
</feature>
<keyword evidence="1" id="KW-0812">Transmembrane</keyword>
<keyword evidence="1" id="KW-0472">Membrane</keyword>
<evidence type="ECO:0000313" key="3">
    <source>
        <dbReference type="EMBL" id="MFD2585589.1"/>
    </source>
</evidence>
<name>A0ABW5MSY8_9FLAO</name>
<evidence type="ECO:0000313" key="4">
    <source>
        <dbReference type="Proteomes" id="UP001597526"/>
    </source>
</evidence>